<reference evidence="4 5" key="1">
    <citation type="journal article" date="2006" name="Science">
        <title>Genome of rice cluster I archaea -- the key methane producers in the rice rhizosphere.</title>
        <authorList>
            <person name="Erkel C."/>
            <person name="Kube M."/>
            <person name="Reinhardt R."/>
            <person name="Liesack W."/>
        </authorList>
    </citation>
    <scope>NUCLEOTIDE SEQUENCE [LARGE SCALE GENOMIC DNA]</scope>
    <source>
        <strain evidence="5">DSM 22066 / NBRC 105507 / MRE50</strain>
    </source>
</reference>
<dbReference type="EMBL" id="AM114193">
    <property type="protein sequence ID" value="CAJ37081.1"/>
    <property type="molecule type" value="Genomic_DNA"/>
</dbReference>
<dbReference type="KEGG" id="rci:RCIX1910"/>
<dbReference type="InterPro" id="IPR029039">
    <property type="entry name" value="Flavoprotein-like_sf"/>
</dbReference>
<evidence type="ECO:0000256" key="1">
    <source>
        <dbReference type="ARBA" id="ARBA00001966"/>
    </source>
</evidence>
<evidence type="ECO:0000313" key="5">
    <source>
        <dbReference type="Proteomes" id="UP000000663"/>
    </source>
</evidence>
<dbReference type="Gene3D" id="3.40.50.360">
    <property type="match status" value="1"/>
</dbReference>
<accession>Q0W3G2</accession>
<feature type="domain" description="NADPH-dependent FMN reductase-like" evidence="3">
    <location>
        <begin position="1"/>
        <end position="53"/>
    </location>
</feature>
<dbReference type="Proteomes" id="UP000000663">
    <property type="component" value="Chromosome"/>
</dbReference>
<evidence type="ECO:0000259" key="3">
    <source>
        <dbReference type="Pfam" id="PF03358"/>
    </source>
</evidence>
<dbReference type="AlphaFoldDB" id="Q0W3G2"/>
<dbReference type="OrthoDB" id="9059at2157"/>
<name>Q0W3G2_METAR</name>
<evidence type="ECO:0000256" key="2">
    <source>
        <dbReference type="ARBA" id="ARBA00038292"/>
    </source>
</evidence>
<dbReference type="STRING" id="351160.RCIX1910"/>
<protein>
    <submittedName>
        <fullName evidence="4">Predicted redox-active protein (CxxC motif)</fullName>
    </submittedName>
</protein>
<dbReference type="InterPro" id="IPR005025">
    <property type="entry name" value="FMN_Rdtase-like_dom"/>
</dbReference>
<dbReference type="eggNOG" id="arCOG02575">
    <property type="taxonomic scope" value="Archaea"/>
</dbReference>
<dbReference type="GeneID" id="5145570"/>
<gene>
    <name evidence="4" type="ORF">RCIX1910</name>
</gene>
<proteinExistence type="inferred from homology"/>
<comment type="cofactor">
    <cofactor evidence="1">
        <name>[4Fe-4S] cluster</name>
        <dbReference type="ChEBI" id="CHEBI:49883"/>
    </cofactor>
</comment>
<sequence>MKIIAIMGSPKGKGSGYKVVRMVEERMKRKGEVDFDYVFLKDANLQLCKGCFACVTKGKEYHYETRINPIKKAAVNLVVSLVMNMMKDMGPGEVQWPPKQKEA</sequence>
<organism evidence="4 5">
    <name type="scientific">Methanocella arvoryzae (strain DSM 22066 / NBRC 105507 / MRE50)</name>
    <dbReference type="NCBI Taxonomy" id="351160"/>
    <lineage>
        <taxon>Archaea</taxon>
        <taxon>Methanobacteriati</taxon>
        <taxon>Methanobacteriota</taxon>
        <taxon>Stenosarchaea group</taxon>
        <taxon>Methanomicrobia</taxon>
        <taxon>Methanocellales</taxon>
        <taxon>Methanocellaceae</taxon>
        <taxon>Methanocella</taxon>
    </lineage>
</organism>
<dbReference type="GO" id="GO:0016491">
    <property type="term" value="F:oxidoreductase activity"/>
    <property type="evidence" value="ECO:0007669"/>
    <property type="project" value="InterPro"/>
</dbReference>
<dbReference type="Pfam" id="PF03358">
    <property type="entry name" value="FMN_red"/>
    <property type="match status" value="1"/>
</dbReference>
<dbReference type="RefSeq" id="WP_012035488.1">
    <property type="nucleotide sequence ID" value="NC_009464.1"/>
</dbReference>
<comment type="similarity">
    <text evidence="2">Belongs to the SsuE family. Isf subfamily.</text>
</comment>
<keyword evidence="5" id="KW-1185">Reference proteome</keyword>
<dbReference type="SUPFAM" id="SSF52218">
    <property type="entry name" value="Flavoproteins"/>
    <property type="match status" value="1"/>
</dbReference>
<evidence type="ECO:0000313" key="4">
    <source>
        <dbReference type="EMBL" id="CAJ37081.1"/>
    </source>
</evidence>